<sequence length="546" mass="62478">MSVHLFQTCALFVSFWLLRRLFFKKSVLDNIPGPASKSWKGVFSKVFNPNAWNFHREIAERYGSVIKIKALLGENQLYIFDPKAMHHIIVKDQYLYEETSGFIEGNRLLFGHGLLATLGEQHRKQRKMLNPVFSIAHMREMVPIFYQVAHQFRNTLMKRVQDSPQEIDFLKWTARLALELVARSGLGHSFDSLNEDESPHRYVRSAKQLFPLSFKFIFLRTYFVSALVKIGTPKFRRAVLDLMPWKAAHQLRDVIDVLHHTSVEILEEKKKALAKGDEAISRQMNEGKDILSILMRANMQAEDTDRLTDEELLGQMSTLIFAAMDTTSSALSRILHLLSTHPNVQEKLRQEIIEARSDQGGGDLSYDQLVSLPYLDAICRETLRLYVLYPPFSTVQRTTRQDVVLPLSKPIKGLDGKEMTEIHIPNNTNIIIGIMASNRNPELWGPDSYEWKPERWLEPLPDSVVNAHLPGIYSNLMTFLGGGRACIGFKFSQLEMKVALSLLVESFRFSATDKNIVWQMNTIASPTTSRIEDIGHNQLPLIVELV</sequence>
<protein>
    <recommendedName>
        <fullName evidence="17">Cytochrome P450</fullName>
    </recommendedName>
</protein>
<proteinExistence type="inferred from homology"/>
<evidence type="ECO:0000256" key="9">
    <source>
        <dbReference type="ARBA" id="ARBA00023002"/>
    </source>
</evidence>
<feature type="chain" id="PRO_5019040429" description="Cytochrome P450" evidence="14">
    <location>
        <begin position="24"/>
        <end position="546"/>
    </location>
</feature>
<feature type="binding site" description="axial binding residue" evidence="13">
    <location>
        <position position="486"/>
    </location>
    <ligand>
        <name>heme</name>
        <dbReference type="ChEBI" id="CHEBI:30413"/>
    </ligand>
    <ligandPart>
        <name>Fe</name>
        <dbReference type="ChEBI" id="CHEBI:18248"/>
    </ligandPart>
</feature>
<dbReference type="GO" id="GO:0005506">
    <property type="term" value="F:iron ion binding"/>
    <property type="evidence" value="ECO:0007669"/>
    <property type="project" value="InterPro"/>
</dbReference>
<dbReference type="InterPro" id="IPR050121">
    <property type="entry name" value="Cytochrome_P450_monoxygenase"/>
</dbReference>
<evidence type="ECO:0000256" key="5">
    <source>
        <dbReference type="ARBA" id="ARBA00022617"/>
    </source>
</evidence>
<accession>A0A409WY74</accession>
<dbReference type="PANTHER" id="PTHR24305:SF166">
    <property type="entry name" value="CYTOCHROME P450 12A4, MITOCHONDRIAL-RELATED"/>
    <property type="match status" value="1"/>
</dbReference>
<dbReference type="Gene3D" id="1.10.630.10">
    <property type="entry name" value="Cytochrome P450"/>
    <property type="match status" value="1"/>
</dbReference>
<evidence type="ECO:0000256" key="14">
    <source>
        <dbReference type="SAM" id="SignalP"/>
    </source>
</evidence>
<evidence type="ECO:0000256" key="12">
    <source>
        <dbReference type="ARBA" id="ARBA00023136"/>
    </source>
</evidence>
<dbReference type="STRING" id="93625.A0A409WY74"/>
<evidence type="ECO:0000256" key="1">
    <source>
        <dbReference type="ARBA" id="ARBA00001971"/>
    </source>
</evidence>
<comment type="pathway">
    <text evidence="3">Secondary metabolite biosynthesis; terpenoid biosynthesis.</text>
</comment>
<keyword evidence="11" id="KW-0503">Monooxygenase</keyword>
<dbReference type="PRINTS" id="PR00385">
    <property type="entry name" value="P450"/>
</dbReference>
<dbReference type="GO" id="GO:0016020">
    <property type="term" value="C:membrane"/>
    <property type="evidence" value="ECO:0007669"/>
    <property type="project" value="UniProtKB-SubCell"/>
</dbReference>
<dbReference type="EMBL" id="NHYD01003015">
    <property type="protein sequence ID" value="PPQ83465.1"/>
    <property type="molecule type" value="Genomic_DNA"/>
</dbReference>
<dbReference type="InterPro" id="IPR001128">
    <property type="entry name" value="Cyt_P450"/>
</dbReference>
<gene>
    <name evidence="15" type="ORF">CVT25_007056</name>
</gene>
<dbReference type="GO" id="GO:0020037">
    <property type="term" value="F:heme binding"/>
    <property type="evidence" value="ECO:0007669"/>
    <property type="project" value="InterPro"/>
</dbReference>
<comment type="similarity">
    <text evidence="4">Belongs to the cytochrome P450 family.</text>
</comment>
<dbReference type="InterPro" id="IPR002401">
    <property type="entry name" value="Cyt_P450_E_grp-I"/>
</dbReference>
<evidence type="ECO:0000256" key="8">
    <source>
        <dbReference type="ARBA" id="ARBA00022989"/>
    </source>
</evidence>
<keyword evidence="5 13" id="KW-0349">Heme</keyword>
<evidence type="ECO:0008006" key="17">
    <source>
        <dbReference type="Google" id="ProtNLM"/>
    </source>
</evidence>
<evidence type="ECO:0000313" key="15">
    <source>
        <dbReference type="EMBL" id="PPQ83465.1"/>
    </source>
</evidence>
<dbReference type="Pfam" id="PF00067">
    <property type="entry name" value="p450"/>
    <property type="match status" value="1"/>
</dbReference>
<evidence type="ECO:0000256" key="6">
    <source>
        <dbReference type="ARBA" id="ARBA00022692"/>
    </source>
</evidence>
<reference evidence="15 16" key="1">
    <citation type="journal article" date="2018" name="Evol. Lett.">
        <title>Horizontal gene cluster transfer increased hallucinogenic mushroom diversity.</title>
        <authorList>
            <person name="Reynolds H.T."/>
            <person name="Vijayakumar V."/>
            <person name="Gluck-Thaler E."/>
            <person name="Korotkin H.B."/>
            <person name="Matheny P.B."/>
            <person name="Slot J.C."/>
        </authorList>
    </citation>
    <scope>NUCLEOTIDE SEQUENCE [LARGE SCALE GENOMIC DNA]</scope>
    <source>
        <strain evidence="15 16">2631</strain>
    </source>
</reference>
<dbReference type="GO" id="GO:0004497">
    <property type="term" value="F:monooxygenase activity"/>
    <property type="evidence" value="ECO:0007669"/>
    <property type="project" value="UniProtKB-KW"/>
</dbReference>
<dbReference type="PANTHER" id="PTHR24305">
    <property type="entry name" value="CYTOCHROME P450"/>
    <property type="match status" value="1"/>
</dbReference>
<keyword evidence="8" id="KW-1133">Transmembrane helix</keyword>
<evidence type="ECO:0000256" key="10">
    <source>
        <dbReference type="ARBA" id="ARBA00023004"/>
    </source>
</evidence>
<comment type="cofactor">
    <cofactor evidence="1 13">
        <name>heme</name>
        <dbReference type="ChEBI" id="CHEBI:30413"/>
    </cofactor>
</comment>
<keyword evidence="10 13" id="KW-0408">Iron</keyword>
<dbReference type="GO" id="GO:0016705">
    <property type="term" value="F:oxidoreductase activity, acting on paired donors, with incorporation or reduction of molecular oxygen"/>
    <property type="evidence" value="ECO:0007669"/>
    <property type="project" value="InterPro"/>
</dbReference>
<feature type="signal peptide" evidence="14">
    <location>
        <begin position="1"/>
        <end position="23"/>
    </location>
</feature>
<keyword evidence="6" id="KW-0812">Transmembrane</keyword>
<keyword evidence="7 13" id="KW-0479">Metal-binding</keyword>
<dbReference type="InterPro" id="IPR036396">
    <property type="entry name" value="Cyt_P450_sf"/>
</dbReference>
<evidence type="ECO:0000256" key="4">
    <source>
        <dbReference type="ARBA" id="ARBA00010617"/>
    </source>
</evidence>
<evidence type="ECO:0000256" key="3">
    <source>
        <dbReference type="ARBA" id="ARBA00004721"/>
    </source>
</evidence>
<keyword evidence="12" id="KW-0472">Membrane</keyword>
<dbReference type="SUPFAM" id="SSF48264">
    <property type="entry name" value="Cytochrome P450"/>
    <property type="match status" value="1"/>
</dbReference>
<keyword evidence="16" id="KW-1185">Reference proteome</keyword>
<name>A0A409WY74_PSICY</name>
<evidence type="ECO:0000313" key="16">
    <source>
        <dbReference type="Proteomes" id="UP000283269"/>
    </source>
</evidence>
<evidence type="ECO:0000256" key="2">
    <source>
        <dbReference type="ARBA" id="ARBA00004370"/>
    </source>
</evidence>
<dbReference type="OrthoDB" id="1470350at2759"/>
<dbReference type="PRINTS" id="PR00463">
    <property type="entry name" value="EP450I"/>
</dbReference>
<evidence type="ECO:0000256" key="11">
    <source>
        <dbReference type="ARBA" id="ARBA00023033"/>
    </source>
</evidence>
<comment type="subcellular location">
    <subcellularLocation>
        <location evidence="2">Membrane</location>
    </subcellularLocation>
</comment>
<evidence type="ECO:0000256" key="7">
    <source>
        <dbReference type="ARBA" id="ARBA00022723"/>
    </source>
</evidence>
<dbReference type="Proteomes" id="UP000283269">
    <property type="component" value="Unassembled WGS sequence"/>
</dbReference>
<dbReference type="AlphaFoldDB" id="A0A409WY74"/>
<organism evidence="15 16">
    <name type="scientific">Psilocybe cyanescens</name>
    <dbReference type="NCBI Taxonomy" id="93625"/>
    <lineage>
        <taxon>Eukaryota</taxon>
        <taxon>Fungi</taxon>
        <taxon>Dikarya</taxon>
        <taxon>Basidiomycota</taxon>
        <taxon>Agaricomycotina</taxon>
        <taxon>Agaricomycetes</taxon>
        <taxon>Agaricomycetidae</taxon>
        <taxon>Agaricales</taxon>
        <taxon>Agaricineae</taxon>
        <taxon>Strophariaceae</taxon>
        <taxon>Psilocybe</taxon>
    </lineage>
</organism>
<dbReference type="CDD" id="cd11069">
    <property type="entry name" value="CYP_FUM15-like"/>
    <property type="match status" value="1"/>
</dbReference>
<keyword evidence="9" id="KW-0560">Oxidoreductase</keyword>
<keyword evidence="14" id="KW-0732">Signal</keyword>
<evidence type="ECO:0000256" key="13">
    <source>
        <dbReference type="PIRSR" id="PIRSR602401-1"/>
    </source>
</evidence>
<comment type="caution">
    <text evidence="15">The sequence shown here is derived from an EMBL/GenBank/DDBJ whole genome shotgun (WGS) entry which is preliminary data.</text>
</comment>
<dbReference type="InParanoid" id="A0A409WY74"/>